<dbReference type="InterPro" id="IPR011009">
    <property type="entry name" value="Kinase-like_dom_sf"/>
</dbReference>
<dbReference type="EMBL" id="JAEHOD010000040">
    <property type="protein sequence ID" value="KAG2439727.1"/>
    <property type="molecule type" value="Genomic_DNA"/>
</dbReference>
<reference evidence="4" key="1">
    <citation type="journal article" date="2020" name="bioRxiv">
        <title>Comparative genomics of Chlamydomonas.</title>
        <authorList>
            <person name="Craig R.J."/>
            <person name="Hasan A.R."/>
            <person name="Ness R.W."/>
            <person name="Keightley P.D."/>
        </authorList>
    </citation>
    <scope>NUCLEOTIDE SEQUENCE</scope>
    <source>
        <strain evidence="4">CCAP 11/173</strain>
    </source>
</reference>
<dbReference type="Pfam" id="PF07714">
    <property type="entry name" value="PK_Tyr_Ser-Thr"/>
    <property type="match status" value="1"/>
</dbReference>
<dbReference type="Proteomes" id="UP000613740">
    <property type="component" value="Unassembled WGS sequence"/>
</dbReference>
<accession>A0A835T9V4</accession>
<dbReference type="InterPro" id="IPR000719">
    <property type="entry name" value="Prot_kinase_dom"/>
</dbReference>
<proteinExistence type="predicted"/>
<dbReference type="InterPro" id="IPR051681">
    <property type="entry name" value="Ser/Thr_Kinases-Pseudokinases"/>
</dbReference>
<dbReference type="InterPro" id="IPR001245">
    <property type="entry name" value="Ser-Thr/Tyr_kinase_cat_dom"/>
</dbReference>
<organism evidence="4 5">
    <name type="scientific">Chlamydomonas schloesseri</name>
    <dbReference type="NCBI Taxonomy" id="2026947"/>
    <lineage>
        <taxon>Eukaryota</taxon>
        <taxon>Viridiplantae</taxon>
        <taxon>Chlorophyta</taxon>
        <taxon>core chlorophytes</taxon>
        <taxon>Chlorophyceae</taxon>
        <taxon>CS clade</taxon>
        <taxon>Chlamydomonadales</taxon>
        <taxon>Chlamydomonadaceae</taxon>
        <taxon>Chlamydomonas</taxon>
    </lineage>
</organism>
<dbReference type="PANTHER" id="PTHR44329:SF214">
    <property type="entry name" value="PROTEIN KINASE DOMAIN-CONTAINING PROTEIN"/>
    <property type="match status" value="1"/>
</dbReference>
<evidence type="ECO:0000256" key="1">
    <source>
        <dbReference type="SAM" id="MobiDB-lite"/>
    </source>
</evidence>
<dbReference type="PROSITE" id="PS50011">
    <property type="entry name" value="PROTEIN_KINASE_DOM"/>
    <property type="match status" value="1"/>
</dbReference>
<dbReference type="EMBL" id="JAEHOD010000040">
    <property type="protein sequence ID" value="KAG2439726.1"/>
    <property type="molecule type" value="Genomic_DNA"/>
</dbReference>
<evidence type="ECO:0000313" key="5">
    <source>
        <dbReference type="Proteomes" id="UP000613740"/>
    </source>
</evidence>
<evidence type="ECO:0000259" key="2">
    <source>
        <dbReference type="PROSITE" id="PS50011"/>
    </source>
</evidence>
<feature type="compositionally biased region" description="Low complexity" evidence="1">
    <location>
        <begin position="194"/>
        <end position="208"/>
    </location>
</feature>
<dbReference type="Gene3D" id="1.10.510.10">
    <property type="entry name" value="Transferase(Phosphotransferase) domain 1"/>
    <property type="match status" value="1"/>
</dbReference>
<evidence type="ECO:0000313" key="4">
    <source>
        <dbReference type="EMBL" id="KAG2439727.1"/>
    </source>
</evidence>
<gene>
    <name evidence="3" type="ORF">HYH02_010604</name>
    <name evidence="4" type="ORF">HYH02_010605</name>
</gene>
<dbReference type="AlphaFoldDB" id="A0A835T9V4"/>
<evidence type="ECO:0000313" key="3">
    <source>
        <dbReference type="EMBL" id="KAG2439726.1"/>
    </source>
</evidence>
<protein>
    <recommendedName>
        <fullName evidence="2">Protein kinase domain-containing protein</fullName>
    </recommendedName>
</protein>
<feature type="region of interest" description="Disordered" evidence="1">
    <location>
        <begin position="182"/>
        <end position="220"/>
    </location>
</feature>
<sequence length="237" mass="22377">MLTDVYSFGVLLWELISGEYPWLGQTNVQIIFQVAVKGERLPLPPVEGEPPADAHSASDRDAAGGPARSSSSSAGALRRSSGGGGGGGGGYYSALPAVPASVRDLIAACFAHSPAARPDMSAVLGVINAALMEMDLREAAAAQSAAAAAAAAAAAGSGARLEAGSAGGAAIASGSASAGGAASASAGGGGTGPSGAASASAGGAETGAPSGGGAAPTEADAAQQLATPFFNIGFDFD</sequence>
<keyword evidence="5" id="KW-1185">Reference proteome</keyword>
<comment type="caution">
    <text evidence="4">The sequence shown here is derived from an EMBL/GenBank/DDBJ whole genome shotgun (WGS) entry which is preliminary data.</text>
</comment>
<dbReference type="GO" id="GO:0005524">
    <property type="term" value="F:ATP binding"/>
    <property type="evidence" value="ECO:0007669"/>
    <property type="project" value="InterPro"/>
</dbReference>
<feature type="compositionally biased region" description="Low complexity" evidence="1">
    <location>
        <begin position="63"/>
        <end position="80"/>
    </location>
</feature>
<dbReference type="OrthoDB" id="5986190at2759"/>
<feature type="region of interest" description="Disordered" evidence="1">
    <location>
        <begin position="43"/>
        <end position="81"/>
    </location>
</feature>
<feature type="domain" description="Protein kinase" evidence="2">
    <location>
        <begin position="1"/>
        <end position="131"/>
    </location>
</feature>
<dbReference type="GO" id="GO:0004674">
    <property type="term" value="F:protein serine/threonine kinase activity"/>
    <property type="evidence" value="ECO:0007669"/>
    <property type="project" value="TreeGrafter"/>
</dbReference>
<dbReference type="SUPFAM" id="SSF56112">
    <property type="entry name" value="Protein kinase-like (PK-like)"/>
    <property type="match status" value="1"/>
</dbReference>
<dbReference type="PANTHER" id="PTHR44329">
    <property type="entry name" value="SERINE/THREONINE-PROTEIN KINASE TNNI3K-RELATED"/>
    <property type="match status" value="1"/>
</dbReference>
<name>A0A835T9V4_9CHLO</name>